<dbReference type="NCBIfam" id="TIGR03696">
    <property type="entry name" value="Rhs_assc_core"/>
    <property type="match status" value="1"/>
</dbReference>
<proteinExistence type="predicted"/>
<accession>I4AFC2</accession>
<keyword evidence="3" id="KW-1185">Reference proteome</keyword>
<dbReference type="HOGENOM" id="CLU_628147_0_0_10"/>
<dbReference type="InterPro" id="IPR029114">
    <property type="entry name" value="Ntox24"/>
</dbReference>
<gene>
    <name evidence="2" type="ordered locus">Fleli_0158</name>
</gene>
<dbReference type="RefSeq" id="WP_014796124.1">
    <property type="nucleotide sequence ID" value="NC_018018.1"/>
</dbReference>
<dbReference type="OrthoDB" id="824686at2"/>
<dbReference type="Gene3D" id="2.180.10.10">
    <property type="entry name" value="RHS repeat-associated core"/>
    <property type="match status" value="1"/>
</dbReference>
<dbReference type="KEGG" id="fli:Fleli_0158"/>
<evidence type="ECO:0000313" key="2">
    <source>
        <dbReference type="EMBL" id="AFM02657.1"/>
    </source>
</evidence>
<dbReference type="InterPro" id="IPR022385">
    <property type="entry name" value="Rhs_assc_core"/>
</dbReference>
<sequence>MIVEKRQKITISATVSWQKLLSEFTAEENGNLTVFIDNQDTEPVYFDNLELRVESDPTLVITQEHHYYPFGMNMSGIERDGELKYQFNGMVEREEAFGLELHETPFRSYDAQLGRFWQVEPLADEFHSISMFQFAFNNPISANDPSGLRTIYTLKGSQHTRQAPNYSYNWNTGQYTNHGMPVSWGEVNGWLEGSGQLRELVGKNIYSYSQYGLGGDGDATAYADITLHVTTVYNVSEKSFSFSAWERDLSNSFSNFGSWIENTFGDGDNLQDEAQLLAGLNPLVSAANVYTGVMSDENIFGEKQGKLGTAAELASIIPGEGLAAKGIAYLGKGMMAAAPFIIRGISRGDDVAKQALKISRQINKNSVNIKTANKELNFDLQGAAHKGVSTPHVQQTLPNINPNTGTTFWNKDNKWVRAMTQGDIRTIRNYFKRYGL</sequence>
<evidence type="ECO:0000259" key="1">
    <source>
        <dbReference type="Pfam" id="PF15529"/>
    </source>
</evidence>
<dbReference type="eggNOG" id="COG3209">
    <property type="taxonomic scope" value="Bacteria"/>
</dbReference>
<organism evidence="2 3">
    <name type="scientific">Bernardetia litoralis (strain ATCC 23117 / DSM 6794 / NBRC 15988 / NCIMB 1366 / Fx l1 / Sio-4)</name>
    <name type="common">Flexibacter litoralis</name>
    <dbReference type="NCBI Taxonomy" id="880071"/>
    <lineage>
        <taxon>Bacteria</taxon>
        <taxon>Pseudomonadati</taxon>
        <taxon>Bacteroidota</taxon>
        <taxon>Cytophagia</taxon>
        <taxon>Cytophagales</taxon>
        <taxon>Bernardetiaceae</taxon>
        <taxon>Bernardetia</taxon>
    </lineage>
</organism>
<name>I4AFC2_BERLS</name>
<feature type="domain" description="Bacterial toxin 24" evidence="1">
    <location>
        <begin position="351"/>
        <end position="425"/>
    </location>
</feature>
<dbReference type="Proteomes" id="UP000006054">
    <property type="component" value="Chromosome"/>
</dbReference>
<dbReference type="EMBL" id="CP003345">
    <property type="protein sequence ID" value="AFM02657.1"/>
    <property type="molecule type" value="Genomic_DNA"/>
</dbReference>
<dbReference type="STRING" id="880071.Fleli_0158"/>
<dbReference type="AlphaFoldDB" id="I4AFC2"/>
<dbReference type="Pfam" id="PF15529">
    <property type="entry name" value="Ntox24"/>
    <property type="match status" value="1"/>
</dbReference>
<reference evidence="3" key="1">
    <citation type="submission" date="2012-06" db="EMBL/GenBank/DDBJ databases">
        <title>The complete genome of Flexibacter litoralis DSM 6794.</title>
        <authorList>
            <person name="Lucas S."/>
            <person name="Copeland A."/>
            <person name="Lapidus A."/>
            <person name="Glavina del Rio T."/>
            <person name="Dalin E."/>
            <person name="Tice H."/>
            <person name="Bruce D."/>
            <person name="Goodwin L."/>
            <person name="Pitluck S."/>
            <person name="Peters L."/>
            <person name="Ovchinnikova G."/>
            <person name="Lu M."/>
            <person name="Kyrpides N."/>
            <person name="Mavromatis K."/>
            <person name="Ivanova N."/>
            <person name="Brettin T."/>
            <person name="Detter J.C."/>
            <person name="Han C."/>
            <person name="Larimer F."/>
            <person name="Land M."/>
            <person name="Hauser L."/>
            <person name="Markowitz V."/>
            <person name="Cheng J.-F."/>
            <person name="Hugenholtz P."/>
            <person name="Woyke T."/>
            <person name="Wu D."/>
            <person name="Spring S."/>
            <person name="Lang E."/>
            <person name="Kopitz M."/>
            <person name="Brambilla E."/>
            <person name="Klenk H.-P."/>
            <person name="Eisen J.A."/>
        </authorList>
    </citation>
    <scope>NUCLEOTIDE SEQUENCE [LARGE SCALE GENOMIC DNA]</scope>
    <source>
        <strain evidence="3">ATCC 23117 / DSM 6794 / NBRC 15988 / NCIMB 1366 / Sio-4</strain>
    </source>
</reference>
<evidence type="ECO:0000313" key="3">
    <source>
        <dbReference type="Proteomes" id="UP000006054"/>
    </source>
</evidence>
<protein>
    <submittedName>
        <fullName evidence="2">RHS repeat-associated core domain protein</fullName>
    </submittedName>
</protein>